<protein>
    <submittedName>
        <fullName evidence="2">DoxX family protein</fullName>
    </submittedName>
</protein>
<name>A0A367YVP6_9ACTN</name>
<organism evidence="2 3">
    <name type="scientific">Desertihabitans brevis</name>
    <dbReference type="NCBI Taxonomy" id="2268447"/>
    <lineage>
        <taxon>Bacteria</taxon>
        <taxon>Bacillati</taxon>
        <taxon>Actinomycetota</taxon>
        <taxon>Actinomycetes</taxon>
        <taxon>Propionibacteriales</taxon>
        <taxon>Propionibacteriaceae</taxon>
        <taxon>Desertihabitans</taxon>
    </lineage>
</organism>
<feature type="transmembrane region" description="Helical" evidence="1">
    <location>
        <begin position="73"/>
        <end position="93"/>
    </location>
</feature>
<comment type="caution">
    <text evidence="2">The sequence shown here is derived from an EMBL/GenBank/DDBJ whole genome shotgun (WGS) entry which is preliminary data.</text>
</comment>
<dbReference type="Proteomes" id="UP000252770">
    <property type="component" value="Unassembled WGS sequence"/>
</dbReference>
<dbReference type="EMBL" id="QOUI01000005">
    <property type="protein sequence ID" value="RCK69817.1"/>
    <property type="molecule type" value="Genomic_DNA"/>
</dbReference>
<feature type="transmembrane region" description="Helical" evidence="1">
    <location>
        <begin position="47"/>
        <end position="68"/>
    </location>
</feature>
<reference evidence="2 3" key="1">
    <citation type="submission" date="2018-07" db="EMBL/GenBank/DDBJ databases">
        <title>Desertimonas flava gen. nov. sp. nov.</title>
        <authorList>
            <person name="Liu S."/>
        </authorList>
    </citation>
    <scope>NUCLEOTIDE SEQUENCE [LARGE SCALE GENOMIC DNA]</scope>
    <source>
        <strain evidence="2 3">16Sb5-5</strain>
    </source>
</reference>
<proteinExistence type="predicted"/>
<keyword evidence="3" id="KW-1185">Reference proteome</keyword>
<dbReference type="AlphaFoldDB" id="A0A367YVP6"/>
<evidence type="ECO:0000256" key="1">
    <source>
        <dbReference type="SAM" id="Phobius"/>
    </source>
</evidence>
<evidence type="ECO:0000313" key="2">
    <source>
        <dbReference type="EMBL" id="RCK69817.1"/>
    </source>
</evidence>
<feature type="transmembrane region" description="Helical" evidence="1">
    <location>
        <begin position="99"/>
        <end position="123"/>
    </location>
</feature>
<accession>A0A367YVP6</accession>
<keyword evidence="1" id="KW-0812">Transmembrane</keyword>
<keyword evidence="1" id="KW-0472">Membrane</keyword>
<keyword evidence="1" id="KW-1133">Transmembrane helix</keyword>
<evidence type="ECO:0000313" key="3">
    <source>
        <dbReference type="Proteomes" id="UP000252770"/>
    </source>
</evidence>
<sequence length="308" mass="33383">MQLALGLLVYGWSKVFLMQMGRADIGDALVQFGEMSPMGLLWRFMAFSPAVQVLAGLAEVLAAALLLFRRTAWLGGLLTVADMGVVFLLNLTFDVPVKQLALLMCLAGVAVVAPFVPHLWSVLRGRATVRPLPTVLPWPPVHRVTRWLGAVAGVGALAVSGAGFAVVTSGGFTPADTALTGAHRVVEDTAEPAAQLSQDTRWQQVAFGQYQNAGWARVAIRYADGRYQEGTYAVDGDAVTLRLYPVREGSQGLVRDYERTIELTWTEPGEGRVRLVGEGVDLVVAPDPEATYLFDRDFSWTPSTPINR</sequence>
<feature type="transmembrane region" description="Helical" evidence="1">
    <location>
        <begin position="144"/>
        <end position="167"/>
    </location>
</feature>
<gene>
    <name evidence="2" type="ORF">DT076_09070</name>
</gene>